<dbReference type="HOGENOM" id="CLU_419497_0_0_1"/>
<feature type="domain" description="PPM-type phosphatase" evidence="2">
    <location>
        <begin position="320"/>
        <end position="629"/>
    </location>
</feature>
<keyword evidence="4" id="KW-1185">Reference proteome</keyword>
<dbReference type="RefSeq" id="XP_002177281.1">
    <property type="nucleotide sequence ID" value="XM_002177245.1"/>
</dbReference>
<feature type="compositionally biased region" description="Low complexity" evidence="1">
    <location>
        <begin position="95"/>
        <end position="106"/>
    </location>
</feature>
<dbReference type="PANTHER" id="PTHR47992">
    <property type="entry name" value="PROTEIN PHOSPHATASE"/>
    <property type="match status" value="1"/>
</dbReference>
<dbReference type="EMBL" id="CM000605">
    <property type="protein sequence ID" value="EEC51744.1"/>
    <property type="molecule type" value="Genomic_DNA"/>
</dbReference>
<dbReference type="OrthoDB" id="48574at2759"/>
<dbReference type="eggNOG" id="KOG0697">
    <property type="taxonomic scope" value="Eukaryota"/>
</dbReference>
<dbReference type="SUPFAM" id="SSF48403">
    <property type="entry name" value="Ankyrin repeat"/>
    <property type="match status" value="1"/>
</dbReference>
<dbReference type="InterPro" id="IPR036457">
    <property type="entry name" value="PPM-type-like_dom_sf"/>
</dbReference>
<dbReference type="CDD" id="cd00143">
    <property type="entry name" value="PP2Cc"/>
    <property type="match status" value="1"/>
</dbReference>
<dbReference type="PROSITE" id="PS51746">
    <property type="entry name" value="PPM_2"/>
    <property type="match status" value="1"/>
</dbReference>
<dbReference type="PaxDb" id="2850-Phatr31973"/>
<dbReference type="Proteomes" id="UP000000759">
    <property type="component" value="Chromosome 1"/>
</dbReference>
<dbReference type="SMART" id="SM00332">
    <property type="entry name" value="PP2Cc"/>
    <property type="match status" value="1"/>
</dbReference>
<evidence type="ECO:0000256" key="1">
    <source>
        <dbReference type="SAM" id="MobiDB-lite"/>
    </source>
</evidence>
<dbReference type="GeneID" id="7196453"/>
<evidence type="ECO:0000313" key="3">
    <source>
        <dbReference type="EMBL" id="EEC51744.1"/>
    </source>
</evidence>
<dbReference type="Gene3D" id="1.25.40.20">
    <property type="entry name" value="Ankyrin repeat-containing domain"/>
    <property type="match status" value="1"/>
</dbReference>
<accession>B7FPV2</accession>
<dbReference type="InterPro" id="IPR001932">
    <property type="entry name" value="PPM-type_phosphatase-like_dom"/>
</dbReference>
<evidence type="ECO:0000259" key="2">
    <source>
        <dbReference type="PROSITE" id="PS51746"/>
    </source>
</evidence>
<evidence type="ECO:0000313" key="4">
    <source>
        <dbReference type="Proteomes" id="UP000000759"/>
    </source>
</evidence>
<dbReference type="KEGG" id="pti:PHATRDRAFT_31973"/>
<gene>
    <name evidence="3" type="ORF">PHATRDRAFT_31973</name>
</gene>
<dbReference type="SUPFAM" id="SSF81606">
    <property type="entry name" value="PP2C-like"/>
    <property type="match status" value="1"/>
</dbReference>
<reference evidence="3 4" key="1">
    <citation type="journal article" date="2008" name="Nature">
        <title>The Phaeodactylum genome reveals the evolutionary history of diatom genomes.</title>
        <authorList>
            <person name="Bowler C."/>
            <person name="Allen A.E."/>
            <person name="Badger J.H."/>
            <person name="Grimwood J."/>
            <person name="Jabbari K."/>
            <person name="Kuo A."/>
            <person name="Maheswari U."/>
            <person name="Martens C."/>
            <person name="Maumus F."/>
            <person name="Otillar R.P."/>
            <person name="Rayko E."/>
            <person name="Salamov A."/>
            <person name="Vandepoele K."/>
            <person name="Beszteri B."/>
            <person name="Gruber A."/>
            <person name="Heijde M."/>
            <person name="Katinka M."/>
            <person name="Mock T."/>
            <person name="Valentin K."/>
            <person name="Verret F."/>
            <person name="Berges J.A."/>
            <person name="Brownlee C."/>
            <person name="Cadoret J.P."/>
            <person name="Chiovitti A."/>
            <person name="Choi C.J."/>
            <person name="Coesel S."/>
            <person name="De Martino A."/>
            <person name="Detter J.C."/>
            <person name="Durkin C."/>
            <person name="Falciatore A."/>
            <person name="Fournet J."/>
            <person name="Haruta M."/>
            <person name="Huysman M.J."/>
            <person name="Jenkins B.D."/>
            <person name="Jiroutova K."/>
            <person name="Jorgensen R.E."/>
            <person name="Joubert Y."/>
            <person name="Kaplan A."/>
            <person name="Kroger N."/>
            <person name="Kroth P.G."/>
            <person name="La Roche J."/>
            <person name="Lindquist E."/>
            <person name="Lommer M."/>
            <person name="Martin-Jezequel V."/>
            <person name="Lopez P.J."/>
            <person name="Lucas S."/>
            <person name="Mangogna M."/>
            <person name="McGinnis K."/>
            <person name="Medlin L.K."/>
            <person name="Montsant A."/>
            <person name="Oudot-Le Secq M.P."/>
            <person name="Napoli C."/>
            <person name="Obornik M."/>
            <person name="Parker M.S."/>
            <person name="Petit J.L."/>
            <person name="Porcel B.M."/>
            <person name="Poulsen N."/>
            <person name="Robison M."/>
            <person name="Rychlewski L."/>
            <person name="Rynearson T.A."/>
            <person name="Schmutz J."/>
            <person name="Shapiro H."/>
            <person name="Siaut M."/>
            <person name="Stanley M."/>
            <person name="Sussman M.R."/>
            <person name="Taylor A.R."/>
            <person name="Vardi A."/>
            <person name="von Dassow P."/>
            <person name="Vyverman W."/>
            <person name="Willis A."/>
            <person name="Wyrwicz L.S."/>
            <person name="Rokhsar D.S."/>
            <person name="Weissenbach J."/>
            <person name="Armbrust E.V."/>
            <person name="Green B.R."/>
            <person name="Van de Peer Y."/>
            <person name="Grigoriev I.V."/>
        </authorList>
    </citation>
    <scope>NUCLEOTIDE SEQUENCE [LARGE SCALE GENOMIC DNA]</scope>
    <source>
        <strain evidence="3 4">CCAP 1055/1</strain>
    </source>
</reference>
<dbReference type="InterPro" id="IPR015655">
    <property type="entry name" value="PP2C"/>
</dbReference>
<dbReference type="AlphaFoldDB" id="B7FPV2"/>
<dbReference type="InterPro" id="IPR036770">
    <property type="entry name" value="Ankyrin_rpt-contain_sf"/>
</dbReference>
<proteinExistence type="predicted"/>
<sequence>MAPDENYKPNLVEEEKTSIMQVIAPDPNYQKRLQEEQNSKRIPPSEAFQQRVQCIHCHKYTPGMVVQQPAKASSEAASTQSNARRLTPTTPGFHTPSPTTPLTQSSDHVNGSEVHLVEHRVLLAVRDTAFDLASPEFAKKSSKDVFRWLASAQPINDKLQKRLERRISADPSICKARSHGMEPLCPDGLTPFLLAAHSNQVAAAKILLLLGPRTEQLQTVNLQGKSAYHLAATRGNLEFLDYIKTVYEDPQNGTLFSSPTPVDLLGRTPLGAALTSPEPQAKRNKQTMMDRLFSPQDMSILGSPAPVTQRTATLSELQLAYGSSHMPGKRIMNEDAILTTKILLSDDSTVGVFGVFDGHSDAGKVSNFIASQIPHALRDAMQQAGDWNSWCRHACLEIDANLKKSNIAGGSTAVFAIITLDQIVVANVGDSRCILVQHDSVSVSNVAEGVERLSISETVYPQTGTETNTLSGAFLVKALSEDHKPEASAEHARIQAAGMTITEERFEEDGEEVVIHKVRLSDGNRMACSRSFGDFEYKANETLEAESQAIVAVPDVVVHERSHADCYLVLACDGIWDVMSSDEVGQFVVEHIKSCGETEGVLPEVGDRLLAECLQRGSGDNLSAVVVALSNSAEHLSSGQVLKGKALDFSGTPP</sequence>
<name>B7FPV2_PHATC</name>
<feature type="region of interest" description="Disordered" evidence="1">
    <location>
        <begin position="69"/>
        <end position="108"/>
    </location>
</feature>
<feature type="compositionally biased region" description="Polar residues" evidence="1">
    <location>
        <begin position="75"/>
        <end position="92"/>
    </location>
</feature>
<dbReference type="GO" id="GO:0004722">
    <property type="term" value="F:protein serine/threonine phosphatase activity"/>
    <property type="evidence" value="ECO:0007669"/>
    <property type="project" value="InterPro"/>
</dbReference>
<reference evidence="4" key="2">
    <citation type="submission" date="2008-08" db="EMBL/GenBank/DDBJ databases">
        <authorList>
            <consortium name="Diatom Consortium"/>
            <person name="Grigoriev I."/>
            <person name="Grimwood J."/>
            <person name="Kuo A."/>
            <person name="Otillar R.P."/>
            <person name="Salamov A."/>
            <person name="Detter J.C."/>
            <person name="Lindquist E."/>
            <person name="Shapiro H."/>
            <person name="Lucas S."/>
            <person name="Glavina del Rio T."/>
            <person name="Pitluck S."/>
            <person name="Rokhsar D."/>
            <person name="Bowler C."/>
        </authorList>
    </citation>
    <scope>GENOME REANNOTATION</scope>
    <source>
        <strain evidence="4">CCAP 1055/1</strain>
    </source>
</reference>
<dbReference type="Pfam" id="PF00481">
    <property type="entry name" value="PP2C"/>
    <property type="match status" value="1"/>
</dbReference>
<dbReference type="Gene3D" id="3.60.40.10">
    <property type="entry name" value="PPM-type phosphatase domain"/>
    <property type="match status" value="1"/>
</dbReference>
<organism evidence="3 4">
    <name type="scientific">Phaeodactylum tricornutum (strain CCAP 1055/1)</name>
    <dbReference type="NCBI Taxonomy" id="556484"/>
    <lineage>
        <taxon>Eukaryota</taxon>
        <taxon>Sar</taxon>
        <taxon>Stramenopiles</taxon>
        <taxon>Ochrophyta</taxon>
        <taxon>Bacillariophyta</taxon>
        <taxon>Bacillariophyceae</taxon>
        <taxon>Bacillariophycidae</taxon>
        <taxon>Naviculales</taxon>
        <taxon>Phaeodactylaceae</taxon>
        <taxon>Phaeodactylum</taxon>
    </lineage>
</organism>
<dbReference type="STRING" id="556484.B7FPV2"/>
<dbReference type="InParanoid" id="B7FPV2"/>
<protein>
    <recommendedName>
        <fullName evidence="2">PPM-type phosphatase domain-containing protein</fullName>
    </recommendedName>
</protein>